<gene>
    <name evidence="3" type="ORF">NUM_09530</name>
</gene>
<evidence type="ECO:0000256" key="1">
    <source>
        <dbReference type="ARBA" id="ARBA00006484"/>
    </source>
</evidence>
<dbReference type="AlphaFoldDB" id="A0A8J4A8L4"/>
<proteinExistence type="inferred from homology"/>
<protein>
    <submittedName>
        <fullName evidence="3">Oxidoreductase</fullName>
    </submittedName>
</protein>
<dbReference type="FunFam" id="3.40.50.720:FF:000084">
    <property type="entry name" value="Short-chain dehydrogenase reductase"/>
    <property type="match status" value="1"/>
</dbReference>
<keyword evidence="2" id="KW-0560">Oxidoreductase</keyword>
<dbReference type="Pfam" id="PF13561">
    <property type="entry name" value="adh_short_C2"/>
    <property type="match status" value="1"/>
</dbReference>
<evidence type="ECO:0000313" key="4">
    <source>
        <dbReference type="Proteomes" id="UP000614996"/>
    </source>
</evidence>
<dbReference type="PRINTS" id="PR00080">
    <property type="entry name" value="SDRFAMILY"/>
</dbReference>
<reference evidence="4" key="1">
    <citation type="journal article" date="2021" name="Int. J. Syst. Evol. Microbiol.">
        <title>Actinocatenispora comari sp. nov., an endophytic actinomycete isolated from aerial parts of Comarum salesowianum.</title>
        <authorList>
            <person name="Oyunbileg N."/>
            <person name="Iizaka Y."/>
            <person name="Hamada M."/>
            <person name="Davaapurev B.O."/>
            <person name="Fukumoto A."/>
            <person name="Tsetseg B."/>
            <person name="Kato F."/>
            <person name="Tamura T."/>
            <person name="Batkhuu J."/>
            <person name="Anzai Y."/>
        </authorList>
    </citation>
    <scope>NUCLEOTIDE SEQUENCE [LARGE SCALE GENOMIC DNA]</scope>
    <source>
        <strain evidence="4">NUM-2625</strain>
    </source>
</reference>
<keyword evidence="4" id="KW-1185">Reference proteome</keyword>
<sequence length="249" mass="25145">MGELDGLVAVVTGGGSGIGKACAEAFVAAGASVGALDVHPAAPTDRVLPVTADVTDNAALVAAMAAVAEKFGGIDILVNNAGISSVGTVADNDDAEWHRNLDVNVVGVARATRAALPYLRRSGHAAIVNTSSIAATAGLPQRVLYSATKGAVHAMTLAMAADFVADGIRVNCVEPGTVDTPWVARLLSRTEDPAGERARLQARQPIGRLVAAEEVARAVCYLASPASGSTTATALPVDGGMFGLRLPRG</sequence>
<dbReference type="PANTHER" id="PTHR43477">
    <property type="entry name" value="DIHYDROANTICAPSIN 7-DEHYDROGENASE"/>
    <property type="match status" value="1"/>
</dbReference>
<dbReference type="CDD" id="cd05233">
    <property type="entry name" value="SDR_c"/>
    <property type="match status" value="1"/>
</dbReference>
<dbReference type="RefSeq" id="WP_207123303.1">
    <property type="nucleotide sequence ID" value="NZ_BOPO01000008.1"/>
</dbReference>
<dbReference type="PROSITE" id="PS00061">
    <property type="entry name" value="ADH_SHORT"/>
    <property type="match status" value="1"/>
</dbReference>
<evidence type="ECO:0000256" key="2">
    <source>
        <dbReference type="ARBA" id="ARBA00023002"/>
    </source>
</evidence>
<name>A0A8J4A8L4_9ACTN</name>
<dbReference type="InterPro" id="IPR002347">
    <property type="entry name" value="SDR_fam"/>
</dbReference>
<dbReference type="PANTHER" id="PTHR43477:SF1">
    <property type="entry name" value="DIHYDROANTICAPSIN 7-DEHYDROGENASE"/>
    <property type="match status" value="1"/>
</dbReference>
<accession>A0A8J4A8L4</accession>
<comment type="similarity">
    <text evidence="1">Belongs to the short-chain dehydrogenases/reductases (SDR) family.</text>
</comment>
<organism evidence="3 4">
    <name type="scientific">Actinocatenispora comari</name>
    <dbReference type="NCBI Taxonomy" id="2807577"/>
    <lineage>
        <taxon>Bacteria</taxon>
        <taxon>Bacillati</taxon>
        <taxon>Actinomycetota</taxon>
        <taxon>Actinomycetes</taxon>
        <taxon>Micromonosporales</taxon>
        <taxon>Micromonosporaceae</taxon>
        <taxon>Actinocatenispora</taxon>
    </lineage>
</organism>
<evidence type="ECO:0000313" key="3">
    <source>
        <dbReference type="EMBL" id="GIL25699.1"/>
    </source>
</evidence>
<dbReference type="Gene3D" id="3.40.50.720">
    <property type="entry name" value="NAD(P)-binding Rossmann-like Domain"/>
    <property type="match status" value="1"/>
</dbReference>
<dbReference type="InterPro" id="IPR020904">
    <property type="entry name" value="Sc_DH/Rdtase_CS"/>
</dbReference>
<dbReference type="Proteomes" id="UP000614996">
    <property type="component" value="Unassembled WGS sequence"/>
</dbReference>
<dbReference type="InterPro" id="IPR051122">
    <property type="entry name" value="SDR_DHRS6-like"/>
</dbReference>
<dbReference type="InterPro" id="IPR036291">
    <property type="entry name" value="NAD(P)-bd_dom_sf"/>
</dbReference>
<dbReference type="SUPFAM" id="SSF51735">
    <property type="entry name" value="NAD(P)-binding Rossmann-fold domains"/>
    <property type="match status" value="1"/>
</dbReference>
<dbReference type="EMBL" id="BOPO01000008">
    <property type="protein sequence ID" value="GIL25699.1"/>
    <property type="molecule type" value="Genomic_DNA"/>
</dbReference>
<comment type="caution">
    <text evidence="3">The sequence shown here is derived from an EMBL/GenBank/DDBJ whole genome shotgun (WGS) entry which is preliminary data.</text>
</comment>
<dbReference type="PRINTS" id="PR00081">
    <property type="entry name" value="GDHRDH"/>
</dbReference>
<dbReference type="GO" id="GO:0016491">
    <property type="term" value="F:oxidoreductase activity"/>
    <property type="evidence" value="ECO:0007669"/>
    <property type="project" value="UniProtKB-KW"/>
</dbReference>